<dbReference type="KEGG" id="mtw:CQW49_08055"/>
<dbReference type="AlphaFoldDB" id="A0A2D2CYQ3"/>
<organism evidence="1 3">
    <name type="scientific">Methylosinus trichosporium (strain ATCC 35070 / NCIMB 11131 / UNIQEM 75 / OB3b)</name>
    <dbReference type="NCBI Taxonomy" id="595536"/>
    <lineage>
        <taxon>Bacteria</taxon>
        <taxon>Pseudomonadati</taxon>
        <taxon>Pseudomonadota</taxon>
        <taxon>Alphaproteobacteria</taxon>
        <taxon>Hyphomicrobiales</taxon>
        <taxon>Methylocystaceae</taxon>
        <taxon>Methylosinus</taxon>
    </lineage>
</organism>
<dbReference type="InterPro" id="IPR010921">
    <property type="entry name" value="Trp_repressor/repl_initiator"/>
</dbReference>
<dbReference type="GO" id="GO:0006313">
    <property type="term" value="P:DNA transposition"/>
    <property type="evidence" value="ECO:0007669"/>
    <property type="project" value="InterPro"/>
</dbReference>
<dbReference type="PANTHER" id="PTHR37936">
    <property type="entry name" value="TRANSPOSASE INSC FOR INSERTION ELEMENT IS2A-RELATED"/>
    <property type="match status" value="1"/>
</dbReference>
<gene>
    <name evidence="1" type="ORF">CQW49_08055</name>
    <name evidence="2" type="ORF">CQW49_23545</name>
</gene>
<evidence type="ECO:0000313" key="1">
    <source>
        <dbReference type="EMBL" id="ATQ67856.1"/>
    </source>
</evidence>
<accession>A0A2D2CYQ3</accession>
<dbReference type="GO" id="GO:0043565">
    <property type="term" value="F:sequence-specific DNA binding"/>
    <property type="evidence" value="ECO:0007669"/>
    <property type="project" value="InterPro"/>
</dbReference>
<dbReference type="GO" id="GO:0004803">
    <property type="term" value="F:transposase activity"/>
    <property type="evidence" value="ECO:0007669"/>
    <property type="project" value="InterPro"/>
</dbReference>
<evidence type="ECO:0000313" key="3">
    <source>
        <dbReference type="Proteomes" id="UP000230709"/>
    </source>
</evidence>
<sequence>MRRTDTNQFIEVRAERLEGAPVGERRRWSEDFKDRAITASLEPGTNVSALARSLDITPSQLFGWRRAAALRAEKIERQAPAEPRAAKTRRVEIELGGAVVRVNADISEADLRRLLRAVREA</sequence>
<geneLocation type="plasmid" evidence="2">
    <name>pOB3b3</name>
</geneLocation>
<reference evidence="3" key="2">
    <citation type="submission" date="2017-10" db="EMBL/GenBank/DDBJ databases">
        <title>Completed PacBio SMRT sequence of Methylosinus trichosporium OB3b reveals presence of a third large plasmid.</title>
        <authorList>
            <person name="Charles T.C."/>
            <person name="Lynch M.D.J."/>
            <person name="Heil J.R."/>
            <person name="Cheng J."/>
        </authorList>
    </citation>
    <scope>NUCLEOTIDE SEQUENCE [LARGE SCALE GENOMIC DNA]</scope>
    <source>
        <strain evidence="3">OB3b</strain>
        <plasmid evidence="3">pob3b3</plasmid>
    </source>
</reference>
<evidence type="ECO:0008006" key="4">
    <source>
        <dbReference type="Google" id="ProtNLM"/>
    </source>
</evidence>
<dbReference type="Proteomes" id="UP000230709">
    <property type="component" value="Plasmid pOB3b3"/>
</dbReference>
<proteinExistence type="predicted"/>
<dbReference type="SUPFAM" id="SSF48295">
    <property type="entry name" value="TrpR-like"/>
    <property type="match status" value="1"/>
</dbReference>
<dbReference type="KEGG" id="mtw:CQW49_23545"/>
<dbReference type="Pfam" id="PF01527">
    <property type="entry name" value="HTH_Tnp_1"/>
    <property type="match status" value="1"/>
</dbReference>
<dbReference type="STRING" id="595536.GCA_000178815_00043"/>
<dbReference type="Proteomes" id="UP000230709">
    <property type="component" value="Chromosome"/>
</dbReference>
<name>A0A2D2CYQ3_METT3</name>
<geneLocation type="plasmid" evidence="3">
    <name>pob3b3</name>
</geneLocation>
<reference evidence="1" key="1">
    <citation type="journal article" date="2017" name="Genome Announc.">
        <title>The Completed PacBio Single-Molecule Real-Time Sequence of Methylosinus trichosporium Strain OB3b Reveals the Presence of a Third Large Plasmid.</title>
        <authorList>
            <person name="Heil J.R."/>
            <person name="Lynch M.D."/>
            <person name="Cheng J."/>
            <person name="Matysiakiewicz O."/>
            <person name="D'Alessio M."/>
            <person name="Charles T.C."/>
        </authorList>
    </citation>
    <scope>NUCLEOTIDE SEQUENCE</scope>
    <source>
        <strain evidence="1">OB3b</strain>
        <plasmid evidence="2">pOB3b3</plasmid>
    </source>
</reference>
<dbReference type="PANTHER" id="PTHR37936:SF3">
    <property type="entry name" value="TRANSPOSASE INSC FOR INSERTION ELEMENT IS2A-RELATED"/>
    <property type="match status" value="1"/>
</dbReference>
<dbReference type="EMBL" id="CP023740">
    <property type="protein sequence ID" value="ATQ70931.1"/>
    <property type="molecule type" value="Genomic_DNA"/>
</dbReference>
<evidence type="ECO:0000313" key="2">
    <source>
        <dbReference type="EMBL" id="ATQ70931.1"/>
    </source>
</evidence>
<dbReference type="InterPro" id="IPR002514">
    <property type="entry name" value="Transposase_8"/>
</dbReference>
<dbReference type="EMBL" id="CP023737">
    <property type="protein sequence ID" value="ATQ67856.1"/>
    <property type="molecule type" value="Genomic_DNA"/>
</dbReference>
<protein>
    <recommendedName>
        <fullName evidence="4">Transposase</fullName>
    </recommendedName>
</protein>
<keyword evidence="2" id="KW-0614">Plasmid</keyword>
<keyword evidence="3" id="KW-1185">Reference proteome</keyword>